<reference evidence="2 3" key="1">
    <citation type="journal article" date="2023" name="G3 (Bethesda)">
        <title>A chromosome-level genome assembly of Zasmidium syzygii isolated from banana leaves.</title>
        <authorList>
            <person name="van Westerhoven A.C."/>
            <person name="Mehrabi R."/>
            <person name="Talebi R."/>
            <person name="Steentjes M.B.F."/>
            <person name="Corcolon B."/>
            <person name="Chong P.A."/>
            <person name="Kema G.H.J."/>
            <person name="Seidl M.F."/>
        </authorList>
    </citation>
    <scope>NUCLEOTIDE SEQUENCE [LARGE SCALE GENOMIC DNA]</scope>
    <source>
        <strain evidence="2 3">P124</strain>
    </source>
</reference>
<comment type="caution">
    <text evidence="2">The sequence shown here is derived from an EMBL/GenBank/DDBJ whole genome shotgun (WGS) entry which is preliminary data.</text>
</comment>
<dbReference type="EMBL" id="JAXOVC010000006">
    <property type="protein sequence ID" value="KAK4500657.1"/>
    <property type="molecule type" value="Genomic_DNA"/>
</dbReference>
<evidence type="ECO:0000256" key="1">
    <source>
        <dbReference type="SAM" id="MobiDB-lite"/>
    </source>
</evidence>
<feature type="compositionally biased region" description="Polar residues" evidence="1">
    <location>
        <begin position="87"/>
        <end position="97"/>
    </location>
</feature>
<feature type="compositionally biased region" description="Basic and acidic residues" evidence="1">
    <location>
        <begin position="1"/>
        <end position="12"/>
    </location>
</feature>
<sequence length="172" mass="18410">MSSDKNKDRDPKQGTGPNTASGSQEPATSWPYLKQSGSSAKAYQSPYPPINQQPRAQSALDVLAGAASQQASIPAPGSDVPRPTGTVAENESSIQPRRNQRDLAEEQRPQQRPYDQVRAALERESLRIGGQYTVLAQPSRESLDRLEALKVLCKTVVVNGATKVSDQGSGPG</sequence>
<dbReference type="Proteomes" id="UP001305779">
    <property type="component" value="Unassembled WGS sequence"/>
</dbReference>
<organism evidence="2 3">
    <name type="scientific">Zasmidium cellare</name>
    <name type="common">Wine cellar mold</name>
    <name type="synonym">Racodium cellare</name>
    <dbReference type="NCBI Taxonomy" id="395010"/>
    <lineage>
        <taxon>Eukaryota</taxon>
        <taxon>Fungi</taxon>
        <taxon>Dikarya</taxon>
        <taxon>Ascomycota</taxon>
        <taxon>Pezizomycotina</taxon>
        <taxon>Dothideomycetes</taxon>
        <taxon>Dothideomycetidae</taxon>
        <taxon>Mycosphaerellales</taxon>
        <taxon>Mycosphaerellaceae</taxon>
        <taxon>Zasmidium</taxon>
    </lineage>
</organism>
<gene>
    <name evidence="2" type="ORF">PRZ48_008846</name>
</gene>
<protein>
    <submittedName>
        <fullName evidence="2">Uncharacterized protein</fullName>
    </submittedName>
</protein>
<keyword evidence="3" id="KW-1185">Reference proteome</keyword>
<feature type="region of interest" description="Disordered" evidence="1">
    <location>
        <begin position="1"/>
        <end position="117"/>
    </location>
</feature>
<feature type="compositionally biased region" description="Polar residues" evidence="1">
    <location>
        <begin position="15"/>
        <end position="27"/>
    </location>
</feature>
<proteinExistence type="predicted"/>
<evidence type="ECO:0000313" key="3">
    <source>
        <dbReference type="Proteomes" id="UP001305779"/>
    </source>
</evidence>
<accession>A0ABR0EGM3</accession>
<evidence type="ECO:0000313" key="2">
    <source>
        <dbReference type="EMBL" id="KAK4500657.1"/>
    </source>
</evidence>
<feature type="compositionally biased region" description="Basic and acidic residues" evidence="1">
    <location>
        <begin position="99"/>
        <end position="109"/>
    </location>
</feature>
<name>A0ABR0EGM3_ZASCE</name>